<dbReference type="SUPFAM" id="SSF49562">
    <property type="entry name" value="C2 domain (Calcium/lipid-binding domain, CaLB)"/>
    <property type="match status" value="1"/>
</dbReference>
<dbReference type="PROSITE" id="PS50290">
    <property type="entry name" value="PI3_4_KINASE_3"/>
    <property type="match status" value="1"/>
</dbReference>
<dbReference type="Gene3D" id="3.10.20.90">
    <property type="entry name" value="Phosphatidylinositol 3-kinase Catalytic Subunit, Chain A, domain 1"/>
    <property type="match status" value="1"/>
</dbReference>
<sequence>MDLQFKQKQQQIQKKKGKKEGKFRQLEKNANYSKKPDKIFQNYLICFDPLKQKLFMLNNNKRNGDSYVQEFQILKINSLNQNYYNKCIQELKKMRGLLRPSQLNFFEQNLEPTGFNFEANQAEFQNYFERKIPGYFLKNNVGKWPKILCQGEILIEVGANQKVKMEVNIQDFEQILKKNKKWYDQVQNISISLPINFSGKDVIRMIIKQIYDENGIKLKPQAKGNQFLLKFLNVNSYIYGSEKLVQYKYIRESLRGDSQLLMVLKEGDVKNQRVKQLLYPPKLKMTREDFDYLIKEQKLENKIDWNFIEQIPVFFWHIPFNGKQNQIPIILGKPKGLWRKQQIINQIQNSRFSAVFRAVRKINMVHYNQDLNEKYKKQIFDQKLTILSDGNELFFPSQQDTNFGKFEKKVFQDIEFGFQPQIFKNINNEGQLNLLVGNQKYKYICKENDQILKRQKEKQIKEMRQKKQNKQEIKEKDNLDFEKIQFLIDQENEQKLQDFKENFQNLSINFEKNQINQQQQEKKQLNIDQGFQNSANNASFLFEQNLGCQGFRKLIEIKEKANLAFIPGYIQFEVSLKIGNNVMAKKVVTQKQKFENNVYLNQWVQFEDIKYSDLPLEKNLFDYNCQMVIQKETFENDNFFWSLKSEKNNVFLYDMNNVKDFQQYAEQAELDLNELRKNYEKQQDFIDFAHNFRIKQPKFKQSIFQMIKPNRERVIESQDFLAFLSDDFCDDYIRYLAVIEIEQLNIEFLSDNIDILIEGLKNESCMFNPLCEMLLSKAIQFPWEFGHKFFWSLYSKLYCQYSCEFDFKLSLNNLIRSMAGWYLIVYILGILPRNSNQIRITKQGVLYMRGLRYIFQKHFLSHLGGVEKENNRILNKELVLFLGGTDNQNYKIFEELCVKGYLVLRKNMNFIVEIVQLYLKQNILALNKNQDIYYILEKLEYKIEDDFQAQNKFIFQIRNELLQVAQEIDEWIHDQKNWLYSQIQFLIFSIEWENYDMRIQLGNIITFFYLF</sequence>
<feature type="compositionally biased region" description="Low complexity" evidence="4">
    <location>
        <begin position="1"/>
        <end position="12"/>
    </location>
</feature>
<evidence type="ECO:0000313" key="8">
    <source>
        <dbReference type="Proteomes" id="UP000054937"/>
    </source>
</evidence>
<dbReference type="OrthoDB" id="67688at2759"/>
<proteinExistence type="predicted"/>
<dbReference type="SMART" id="SM00146">
    <property type="entry name" value="PI3Kc"/>
    <property type="match status" value="1"/>
</dbReference>
<organism evidence="7 8">
    <name type="scientific">Pseudocohnilembus persalinus</name>
    <name type="common">Ciliate</name>
    <dbReference type="NCBI Taxonomy" id="266149"/>
    <lineage>
        <taxon>Eukaryota</taxon>
        <taxon>Sar</taxon>
        <taxon>Alveolata</taxon>
        <taxon>Ciliophora</taxon>
        <taxon>Intramacronucleata</taxon>
        <taxon>Oligohymenophorea</taxon>
        <taxon>Scuticociliatia</taxon>
        <taxon>Philasterida</taxon>
        <taxon>Pseudocohnilembidae</taxon>
        <taxon>Pseudocohnilembus</taxon>
    </lineage>
</organism>
<evidence type="ECO:0000259" key="5">
    <source>
        <dbReference type="PROSITE" id="PS50290"/>
    </source>
</evidence>
<protein>
    <submittedName>
        <fullName evidence="7">Protein kinase-like domain</fullName>
    </submittedName>
</protein>
<dbReference type="InParanoid" id="A0A0V0QW60"/>
<dbReference type="GO" id="GO:0016303">
    <property type="term" value="F:1-phosphatidylinositol-3-kinase activity"/>
    <property type="evidence" value="ECO:0007669"/>
    <property type="project" value="TreeGrafter"/>
</dbReference>
<dbReference type="SUPFAM" id="SSF54236">
    <property type="entry name" value="Ubiquitin-like"/>
    <property type="match status" value="1"/>
</dbReference>
<dbReference type="InterPro" id="IPR011009">
    <property type="entry name" value="Kinase-like_dom_sf"/>
</dbReference>
<dbReference type="AlphaFoldDB" id="A0A0V0QW60"/>
<evidence type="ECO:0000256" key="2">
    <source>
        <dbReference type="ARBA" id="ARBA00022777"/>
    </source>
</evidence>
<dbReference type="GO" id="GO:0016477">
    <property type="term" value="P:cell migration"/>
    <property type="evidence" value="ECO:0007669"/>
    <property type="project" value="TreeGrafter"/>
</dbReference>
<name>A0A0V0QW60_PSEPJ</name>
<feature type="coiled-coil region" evidence="3">
    <location>
        <begin position="658"/>
        <end position="685"/>
    </location>
</feature>
<dbReference type="GO" id="GO:0005886">
    <property type="term" value="C:plasma membrane"/>
    <property type="evidence" value="ECO:0007669"/>
    <property type="project" value="TreeGrafter"/>
</dbReference>
<dbReference type="InterPro" id="IPR015433">
    <property type="entry name" value="PI3/4_kinase"/>
</dbReference>
<evidence type="ECO:0000256" key="4">
    <source>
        <dbReference type="SAM" id="MobiDB-lite"/>
    </source>
</evidence>
<feature type="domain" description="PI3K-RBD" evidence="6">
    <location>
        <begin position="160"/>
        <end position="266"/>
    </location>
</feature>
<dbReference type="InterPro" id="IPR000341">
    <property type="entry name" value="PI3K_Ras-bd_dom"/>
</dbReference>
<keyword evidence="2 7" id="KW-0418">Kinase</keyword>
<feature type="domain" description="PI3K/PI4K catalytic" evidence="5">
    <location>
        <begin position="681"/>
        <end position="965"/>
    </location>
</feature>
<dbReference type="InterPro" id="IPR035892">
    <property type="entry name" value="C2_domain_sf"/>
</dbReference>
<dbReference type="GO" id="GO:0035005">
    <property type="term" value="F:1-phosphatidylinositol-4-phosphate 3-kinase activity"/>
    <property type="evidence" value="ECO:0007669"/>
    <property type="project" value="TreeGrafter"/>
</dbReference>
<comment type="caution">
    <text evidence="7">The sequence shown here is derived from an EMBL/GenBank/DDBJ whole genome shotgun (WGS) entry which is preliminary data.</text>
</comment>
<dbReference type="Gene3D" id="1.10.1070.11">
    <property type="entry name" value="Phosphatidylinositol 3-/4-kinase, catalytic domain"/>
    <property type="match status" value="1"/>
</dbReference>
<gene>
    <name evidence="7" type="ORF">PPERSA_13083</name>
</gene>
<dbReference type="PANTHER" id="PTHR10048:SF14">
    <property type="entry name" value="LD28067P"/>
    <property type="match status" value="1"/>
</dbReference>
<keyword evidence="8" id="KW-1185">Reference proteome</keyword>
<evidence type="ECO:0000256" key="3">
    <source>
        <dbReference type="SAM" id="Coils"/>
    </source>
</evidence>
<dbReference type="GO" id="GO:0005942">
    <property type="term" value="C:phosphatidylinositol 3-kinase complex"/>
    <property type="evidence" value="ECO:0007669"/>
    <property type="project" value="TreeGrafter"/>
</dbReference>
<dbReference type="Gene3D" id="2.60.40.150">
    <property type="entry name" value="C2 domain"/>
    <property type="match status" value="1"/>
</dbReference>
<keyword evidence="1" id="KW-0808">Transferase</keyword>
<feature type="region of interest" description="Disordered" evidence="4">
    <location>
        <begin position="1"/>
        <end position="20"/>
    </location>
</feature>
<dbReference type="SUPFAM" id="SSF48371">
    <property type="entry name" value="ARM repeat"/>
    <property type="match status" value="1"/>
</dbReference>
<dbReference type="InterPro" id="IPR036940">
    <property type="entry name" value="PI3/4_kinase_cat_sf"/>
</dbReference>
<dbReference type="Proteomes" id="UP000054937">
    <property type="component" value="Unassembled WGS sequence"/>
</dbReference>
<feature type="coiled-coil region" evidence="3">
    <location>
        <begin position="446"/>
        <end position="476"/>
    </location>
</feature>
<reference evidence="7 8" key="1">
    <citation type="journal article" date="2015" name="Sci. Rep.">
        <title>Genome of the facultative scuticociliatosis pathogen Pseudocohnilembus persalinus provides insight into its virulence through horizontal gene transfer.</title>
        <authorList>
            <person name="Xiong J."/>
            <person name="Wang G."/>
            <person name="Cheng J."/>
            <person name="Tian M."/>
            <person name="Pan X."/>
            <person name="Warren A."/>
            <person name="Jiang C."/>
            <person name="Yuan D."/>
            <person name="Miao W."/>
        </authorList>
    </citation>
    <scope>NUCLEOTIDE SEQUENCE [LARGE SCALE GENOMIC DNA]</scope>
    <source>
        <strain evidence="7">36N120E</strain>
    </source>
</reference>
<dbReference type="Pfam" id="PF00794">
    <property type="entry name" value="PI3K_rbd"/>
    <property type="match status" value="1"/>
</dbReference>
<dbReference type="PANTHER" id="PTHR10048">
    <property type="entry name" value="PHOSPHATIDYLINOSITOL KINASE"/>
    <property type="match status" value="1"/>
</dbReference>
<evidence type="ECO:0000259" key="6">
    <source>
        <dbReference type="PROSITE" id="PS51546"/>
    </source>
</evidence>
<dbReference type="PROSITE" id="PS51546">
    <property type="entry name" value="PI3K_RBD"/>
    <property type="match status" value="1"/>
</dbReference>
<dbReference type="Pfam" id="PF00454">
    <property type="entry name" value="PI3_PI4_kinase"/>
    <property type="match status" value="1"/>
</dbReference>
<dbReference type="GO" id="GO:0048015">
    <property type="term" value="P:phosphatidylinositol-mediated signaling"/>
    <property type="evidence" value="ECO:0007669"/>
    <property type="project" value="TreeGrafter"/>
</dbReference>
<evidence type="ECO:0000313" key="7">
    <source>
        <dbReference type="EMBL" id="KRX06604.1"/>
    </source>
</evidence>
<keyword evidence="3" id="KW-0175">Coiled coil</keyword>
<dbReference type="GO" id="GO:0043491">
    <property type="term" value="P:phosphatidylinositol 3-kinase/protein kinase B signal transduction"/>
    <property type="evidence" value="ECO:0007669"/>
    <property type="project" value="TreeGrafter"/>
</dbReference>
<dbReference type="InterPro" id="IPR016024">
    <property type="entry name" value="ARM-type_fold"/>
</dbReference>
<evidence type="ECO:0000256" key="1">
    <source>
        <dbReference type="ARBA" id="ARBA00022679"/>
    </source>
</evidence>
<dbReference type="InterPro" id="IPR000403">
    <property type="entry name" value="PI3/4_kinase_cat_dom"/>
</dbReference>
<dbReference type="SUPFAM" id="SSF56112">
    <property type="entry name" value="Protein kinase-like (PK-like)"/>
    <property type="match status" value="1"/>
</dbReference>
<dbReference type="GO" id="GO:0005737">
    <property type="term" value="C:cytoplasm"/>
    <property type="evidence" value="ECO:0007669"/>
    <property type="project" value="TreeGrafter"/>
</dbReference>
<dbReference type="InterPro" id="IPR029071">
    <property type="entry name" value="Ubiquitin-like_domsf"/>
</dbReference>
<dbReference type="EMBL" id="LDAU01000094">
    <property type="protein sequence ID" value="KRX06604.1"/>
    <property type="molecule type" value="Genomic_DNA"/>
</dbReference>
<accession>A0A0V0QW60</accession>